<dbReference type="InterPro" id="IPR025110">
    <property type="entry name" value="AMP-bd_C"/>
</dbReference>
<accession>A0ABV9FIS6</accession>
<evidence type="ECO:0000259" key="1">
    <source>
        <dbReference type="Pfam" id="PF00501"/>
    </source>
</evidence>
<dbReference type="Pfam" id="PF00501">
    <property type="entry name" value="AMP-binding"/>
    <property type="match status" value="1"/>
</dbReference>
<dbReference type="PANTHER" id="PTHR43767:SF9">
    <property type="entry name" value="LONG-CHAIN-FATTY-ACID--COA LIGASE"/>
    <property type="match status" value="1"/>
</dbReference>
<keyword evidence="4" id="KW-1185">Reference proteome</keyword>
<dbReference type="Proteomes" id="UP001596028">
    <property type="component" value="Unassembled WGS sequence"/>
</dbReference>
<dbReference type="InterPro" id="IPR045851">
    <property type="entry name" value="AMP-bd_C_sf"/>
</dbReference>
<gene>
    <name evidence="3" type="ORF">ACFO3S_20580</name>
</gene>
<dbReference type="InterPro" id="IPR042099">
    <property type="entry name" value="ANL_N_sf"/>
</dbReference>
<dbReference type="InterPro" id="IPR000873">
    <property type="entry name" value="AMP-dep_synth/lig_dom"/>
</dbReference>
<proteinExistence type="predicted"/>
<dbReference type="InterPro" id="IPR050237">
    <property type="entry name" value="ATP-dep_AMP-bd_enzyme"/>
</dbReference>
<dbReference type="Pfam" id="PF13193">
    <property type="entry name" value="AMP-binding_C"/>
    <property type="match status" value="1"/>
</dbReference>
<evidence type="ECO:0000259" key="2">
    <source>
        <dbReference type="Pfam" id="PF13193"/>
    </source>
</evidence>
<dbReference type="PANTHER" id="PTHR43767">
    <property type="entry name" value="LONG-CHAIN-FATTY-ACID--COA LIGASE"/>
    <property type="match status" value="1"/>
</dbReference>
<keyword evidence="3" id="KW-0436">Ligase</keyword>
<dbReference type="PROSITE" id="PS00455">
    <property type="entry name" value="AMP_BINDING"/>
    <property type="match status" value="1"/>
</dbReference>
<dbReference type="EMBL" id="JBHSEP010000018">
    <property type="protein sequence ID" value="MFC4600652.1"/>
    <property type="molecule type" value="Genomic_DNA"/>
</dbReference>
<feature type="domain" description="AMP-dependent synthetase/ligase" evidence="1">
    <location>
        <begin position="40"/>
        <end position="426"/>
    </location>
</feature>
<dbReference type="Gene3D" id="3.30.300.30">
    <property type="match status" value="1"/>
</dbReference>
<name>A0ABV9FIS6_9BACL</name>
<dbReference type="SUPFAM" id="SSF56801">
    <property type="entry name" value="Acetyl-CoA synthetase-like"/>
    <property type="match status" value="1"/>
</dbReference>
<dbReference type="GO" id="GO:0016874">
    <property type="term" value="F:ligase activity"/>
    <property type="evidence" value="ECO:0007669"/>
    <property type="project" value="UniProtKB-KW"/>
</dbReference>
<dbReference type="InterPro" id="IPR020845">
    <property type="entry name" value="AMP-binding_CS"/>
</dbReference>
<evidence type="ECO:0000313" key="3">
    <source>
        <dbReference type="EMBL" id="MFC4600652.1"/>
    </source>
</evidence>
<dbReference type="CDD" id="cd05936">
    <property type="entry name" value="FC-FACS_FadD_like"/>
    <property type="match status" value="1"/>
</dbReference>
<protein>
    <submittedName>
        <fullName evidence="3">Long-chain fatty acid--CoA ligase</fullName>
    </submittedName>
</protein>
<feature type="domain" description="AMP-binding enzyme C-terminal" evidence="2">
    <location>
        <begin position="476"/>
        <end position="551"/>
    </location>
</feature>
<sequence length="569" mass="63815">MEEQTGARSDDRLWLQKYPLQVKPSYEYPKHNIARLLIDAAEAYPNNEALDFLGRRYSYQELLRECRKMANALKALPISKGERIAIMLPNCPQAVIAYYGALMAGAVVVQTNPTYTERELRHQLADSGAVALVALDLLMPRVAKARVNTGVRHVIVTSLADGLPFPKNLLYPIKRRREYPSLKVDYDAEGVRRWSAFVGQGEAAELCEDVDADEELAMLQYTGGTTGKPKGVMLTHANLLANARQVSAWCYRLEAGKERYLAALPMFHVFGLTVLLNQAISHAGTLLLVPRFEPKLVLETIRRRQPTVFPGAPTMYIALLNHPSTKDGEFASIRVCVSGAAPLPREVQERFEAHSAGRLIEGYGLTEASPVTHCNPVWGYRKHGTIGLPLPDTEARIVGEESLEPLRPGEIGELIVRGPQVMKGYWNRPEETAAVLQDGWFRTGDVGTMDEEGFFTILDRKKDVILAGGYNVYPREVEEALFEHPAVKEASVLGVPDAYRGETVKAYVVVKDGWQVSEQQLDRWCRERLAAYKVPRSYEFRDSLPMSLIGKVLRRKLKEEEEENNLKLT</sequence>
<dbReference type="Gene3D" id="3.40.50.12780">
    <property type="entry name" value="N-terminal domain of ligase-like"/>
    <property type="match status" value="1"/>
</dbReference>
<organism evidence="3 4">
    <name type="scientific">Cohnella hongkongensis</name>
    <dbReference type="NCBI Taxonomy" id="178337"/>
    <lineage>
        <taxon>Bacteria</taxon>
        <taxon>Bacillati</taxon>
        <taxon>Bacillota</taxon>
        <taxon>Bacilli</taxon>
        <taxon>Bacillales</taxon>
        <taxon>Paenibacillaceae</taxon>
        <taxon>Cohnella</taxon>
    </lineage>
</organism>
<dbReference type="RefSeq" id="WP_378099925.1">
    <property type="nucleotide sequence ID" value="NZ_JBHSEP010000018.1"/>
</dbReference>
<evidence type="ECO:0000313" key="4">
    <source>
        <dbReference type="Proteomes" id="UP001596028"/>
    </source>
</evidence>
<comment type="caution">
    <text evidence="3">The sequence shown here is derived from an EMBL/GenBank/DDBJ whole genome shotgun (WGS) entry which is preliminary data.</text>
</comment>
<reference evidence="4" key="1">
    <citation type="journal article" date="2019" name="Int. J. Syst. Evol. Microbiol.">
        <title>The Global Catalogue of Microorganisms (GCM) 10K type strain sequencing project: providing services to taxonomists for standard genome sequencing and annotation.</title>
        <authorList>
            <consortium name="The Broad Institute Genomics Platform"/>
            <consortium name="The Broad Institute Genome Sequencing Center for Infectious Disease"/>
            <person name="Wu L."/>
            <person name="Ma J."/>
        </authorList>
    </citation>
    <scope>NUCLEOTIDE SEQUENCE [LARGE SCALE GENOMIC DNA]</scope>
    <source>
        <strain evidence="4">CCUG 49571</strain>
    </source>
</reference>